<dbReference type="PANTHER" id="PTHR46830:SF2">
    <property type="entry name" value="ALPHA-1,4-N-ACETYLGLUCOSAMINYLTRANSFERASE"/>
    <property type="match status" value="1"/>
</dbReference>
<sequence>MDAAEDLEGNFVPNTVYFSWCKRYTIPFNVYLSILTIWRTLKPDIIVLTTIYDNIESVINTGEKADPFLRREKYNDYNMWLGLLKNAIPGFYVLTVEGTPDRDDECTLGYIFQELEDKGVDVINSISPFAHLAKRILYEHSDIDAQTQSESVTPKIVHMIWYGTSNLPFQNYLSLRSVLTILNPEKLYIHGDVTLTGYYMQNISKDPRVIFVYRHKPQYVYGNKIKFVAAASDVTRCDILRRYGGIYTDWDVIWVKPVDDLIMKGYGAVVSFDIVPWTYYPNTIQAGVMMSKPKSDFIKHWQENLKHFQTNSWWFNAIFSPYKVYEQFPDSVHIEPRLQVVCHTQKRTCHPSFKENFKTQAKKFDWILDDVYSVHVPWPEPFPGLESRTSVMRGNDMFAEIGRYILHQKYKYDDESNS</sequence>
<dbReference type="AlphaFoldDB" id="A0A8B6BVR8"/>
<dbReference type="Pfam" id="PF04488">
    <property type="entry name" value="Gly_transf_sug"/>
    <property type="match status" value="1"/>
</dbReference>
<dbReference type="Gene3D" id="3.90.550.20">
    <property type="match status" value="1"/>
</dbReference>
<dbReference type="EMBL" id="UYJE01000738">
    <property type="protein sequence ID" value="VDH95960.1"/>
    <property type="molecule type" value="Genomic_DNA"/>
</dbReference>
<dbReference type="PANTHER" id="PTHR46830">
    <property type="entry name" value="TRANSFERASE, PUTATIVE-RELATED"/>
    <property type="match status" value="1"/>
</dbReference>
<evidence type="ECO:0000313" key="2">
    <source>
        <dbReference type="Proteomes" id="UP000596742"/>
    </source>
</evidence>
<accession>A0A8B6BVR8</accession>
<protein>
    <submittedName>
        <fullName evidence="1">Uncharacterized protein</fullName>
    </submittedName>
</protein>
<reference evidence="1" key="1">
    <citation type="submission" date="2018-11" db="EMBL/GenBank/DDBJ databases">
        <authorList>
            <person name="Alioto T."/>
            <person name="Alioto T."/>
        </authorList>
    </citation>
    <scope>NUCLEOTIDE SEQUENCE</scope>
</reference>
<name>A0A8B6BVR8_MYTGA</name>
<dbReference type="SUPFAM" id="SSF53448">
    <property type="entry name" value="Nucleotide-diphospho-sugar transferases"/>
    <property type="match status" value="1"/>
</dbReference>
<keyword evidence="2" id="KW-1185">Reference proteome</keyword>
<comment type="caution">
    <text evidence="1">The sequence shown here is derived from an EMBL/GenBank/DDBJ whole genome shotgun (WGS) entry which is preliminary data.</text>
</comment>
<dbReference type="OrthoDB" id="409543at2759"/>
<gene>
    <name evidence="1" type="ORF">MGAL_10B033817</name>
</gene>
<proteinExistence type="predicted"/>
<dbReference type="InterPro" id="IPR007577">
    <property type="entry name" value="GlycoTrfase_DXD_sugar-bd_CS"/>
</dbReference>
<dbReference type="Proteomes" id="UP000596742">
    <property type="component" value="Unassembled WGS sequence"/>
</dbReference>
<dbReference type="InterPro" id="IPR029044">
    <property type="entry name" value="Nucleotide-diphossugar_trans"/>
</dbReference>
<organism evidence="1 2">
    <name type="scientific">Mytilus galloprovincialis</name>
    <name type="common">Mediterranean mussel</name>
    <dbReference type="NCBI Taxonomy" id="29158"/>
    <lineage>
        <taxon>Eukaryota</taxon>
        <taxon>Metazoa</taxon>
        <taxon>Spiralia</taxon>
        <taxon>Lophotrochozoa</taxon>
        <taxon>Mollusca</taxon>
        <taxon>Bivalvia</taxon>
        <taxon>Autobranchia</taxon>
        <taxon>Pteriomorphia</taxon>
        <taxon>Mytilida</taxon>
        <taxon>Mytiloidea</taxon>
        <taxon>Mytilidae</taxon>
        <taxon>Mytilinae</taxon>
        <taxon>Mytilus</taxon>
    </lineage>
</organism>
<evidence type="ECO:0000313" key="1">
    <source>
        <dbReference type="EMBL" id="VDH95960.1"/>
    </source>
</evidence>